<dbReference type="EMBL" id="UINC01192768">
    <property type="protein sequence ID" value="SVE08071.1"/>
    <property type="molecule type" value="Genomic_DNA"/>
</dbReference>
<gene>
    <name evidence="1" type="ORF">METZ01_LOCUS460925</name>
</gene>
<accession>A0A383AKH3</accession>
<sequence length="193" mass="21632">MLWMGGQEWGELLLVAGGLKPLACQWGIQDLPEHDDWRVNPFASKFSTIDDFEKHITELGVIFHTVDESRAADSAHIYEKTYVISKDKEKIDEFLGRFDGTFSSPVEGLLSTGRMLGYPEDANIANVGHTMDPDRGPNGSVSYPLLRFTEVQVSKAIMKLRGINIPPWAYYIWHRPANGNLLGDFSESSMILA</sequence>
<protein>
    <submittedName>
        <fullName evidence="1">Uncharacterized protein</fullName>
    </submittedName>
</protein>
<reference evidence="1" key="1">
    <citation type="submission" date="2018-05" db="EMBL/GenBank/DDBJ databases">
        <authorList>
            <person name="Lanie J.A."/>
            <person name="Ng W.-L."/>
            <person name="Kazmierczak K.M."/>
            <person name="Andrzejewski T.M."/>
            <person name="Davidsen T.M."/>
            <person name="Wayne K.J."/>
            <person name="Tettelin H."/>
            <person name="Glass J.I."/>
            <person name="Rusch D."/>
            <person name="Podicherti R."/>
            <person name="Tsui H.-C.T."/>
            <person name="Winkler M.E."/>
        </authorList>
    </citation>
    <scope>NUCLEOTIDE SEQUENCE</scope>
</reference>
<evidence type="ECO:0000313" key="1">
    <source>
        <dbReference type="EMBL" id="SVE08071.1"/>
    </source>
</evidence>
<feature type="non-terminal residue" evidence="1">
    <location>
        <position position="193"/>
    </location>
</feature>
<organism evidence="1">
    <name type="scientific">marine metagenome</name>
    <dbReference type="NCBI Taxonomy" id="408172"/>
    <lineage>
        <taxon>unclassified sequences</taxon>
        <taxon>metagenomes</taxon>
        <taxon>ecological metagenomes</taxon>
    </lineage>
</organism>
<name>A0A383AKH3_9ZZZZ</name>
<proteinExistence type="predicted"/>
<dbReference type="AlphaFoldDB" id="A0A383AKH3"/>